<feature type="transmembrane region" description="Helical" evidence="6">
    <location>
        <begin position="109"/>
        <end position="130"/>
    </location>
</feature>
<feature type="domain" description="Major facilitator superfamily (MFS) profile" evidence="7">
    <location>
        <begin position="18"/>
        <end position="399"/>
    </location>
</feature>
<keyword evidence="2" id="KW-1003">Cell membrane</keyword>
<dbReference type="Gene3D" id="1.20.1250.20">
    <property type="entry name" value="MFS general substrate transporter like domains"/>
    <property type="match status" value="1"/>
</dbReference>
<evidence type="ECO:0000256" key="3">
    <source>
        <dbReference type="ARBA" id="ARBA00022692"/>
    </source>
</evidence>
<evidence type="ECO:0000256" key="2">
    <source>
        <dbReference type="ARBA" id="ARBA00022475"/>
    </source>
</evidence>
<protein>
    <submittedName>
        <fullName evidence="8">MFS transporter</fullName>
    </submittedName>
</protein>
<dbReference type="EMBL" id="CP044232">
    <property type="protein sequence ID" value="QEW04483.1"/>
    <property type="molecule type" value="Genomic_DNA"/>
</dbReference>
<keyword evidence="4 6" id="KW-1133">Transmembrane helix</keyword>
<dbReference type="RefSeq" id="WP_150926653.1">
    <property type="nucleotide sequence ID" value="NZ_CP044232.1"/>
</dbReference>
<reference evidence="9" key="1">
    <citation type="submission" date="2019-09" db="EMBL/GenBank/DDBJ databases">
        <title>Mumia zhuanghuii sp. nov. isolated from the intestinal contents of plateau pika (Ochotona curzoniae) in the Qinghai-Tibet plateau of China.</title>
        <authorList>
            <person name="Tian Z."/>
        </authorList>
    </citation>
    <scope>NUCLEOTIDE SEQUENCE [LARGE SCALE GENOMIC DNA]</scope>
    <source>
        <strain evidence="9">L-031</strain>
    </source>
</reference>
<feature type="transmembrane region" description="Helical" evidence="6">
    <location>
        <begin position="339"/>
        <end position="359"/>
    </location>
</feature>
<dbReference type="InterPro" id="IPR036259">
    <property type="entry name" value="MFS_trans_sf"/>
</dbReference>
<accession>A0A5J6L7G5</accession>
<dbReference type="GO" id="GO:0005886">
    <property type="term" value="C:plasma membrane"/>
    <property type="evidence" value="ECO:0007669"/>
    <property type="project" value="UniProtKB-SubCell"/>
</dbReference>
<dbReference type="Pfam" id="PF07690">
    <property type="entry name" value="MFS_1"/>
    <property type="match status" value="1"/>
</dbReference>
<feature type="transmembrane region" description="Helical" evidence="6">
    <location>
        <begin position="281"/>
        <end position="300"/>
    </location>
</feature>
<dbReference type="PANTHER" id="PTHR43124:SF3">
    <property type="entry name" value="CHLORAMPHENICOL EFFLUX PUMP RV0191"/>
    <property type="match status" value="1"/>
</dbReference>
<evidence type="ECO:0000256" key="4">
    <source>
        <dbReference type="ARBA" id="ARBA00022989"/>
    </source>
</evidence>
<evidence type="ECO:0000256" key="6">
    <source>
        <dbReference type="SAM" id="Phobius"/>
    </source>
</evidence>
<feature type="transmembrane region" description="Helical" evidence="6">
    <location>
        <begin position="217"/>
        <end position="239"/>
    </location>
</feature>
<dbReference type="InterPro" id="IPR011701">
    <property type="entry name" value="MFS"/>
</dbReference>
<keyword evidence="3 6" id="KW-0812">Transmembrane</keyword>
<evidence type="ECO:0000259" key="7">
    <source>
        <dbReference type="PROSITE" id="PS50850"/>
    </source>
</evidence>
<dbReference type="CDD" id="cd17324">
    <property type="entry name" value="MFS_NepI_like"/>
    <property type="match status" value="1"/>
</dbReference>
<feature type="transmembrane region" description="Helical" evidence="6">
    <location>
        <begin position="170"/>
        <end position="190"/>
    </location>
</feature>
<proteinExistence type="predicted"/>
<dbReference type="Proteomes" id="UP000325516">
    <property type="component" value="Chromosome"/>
</dbReference>
<feature type="transmembrane region" description="Helical" evidence="6">
    <location>
        <begin position="56"/>
        <end position="76"/>
    </location>
</feature>
<gene>
    <name evidence="8" type="ORF">F6J85_16275</name>
</gene>
<feature type="transmembrane region" description="Helical" evidence="6">
    <location>
        <begin position="83"/>
        <end position="103"/>
    </location>
</feature>
<organism evidence="8 9">
    <name type="scientific">Microbacterium lushaniae</name>
    <dbReference type="NCBI Taxonomy" id="2614639"/>
    <lineage>
        <taxon>Bacteria</taxon>
        <taxon>Bacillati</taxon>
        <taxon>Actinomycetota</taxon>
        <taxon>Actinomycetes</taxon>
        <taxon>Micrococcales</taxon>
        <taxon>Microbacteriaceae</taxon>
        <taxon>Microbacterium</taxon>
    </lineage>
</organism>
<dbReference type="PROSITE" id="PS50850">
    <property type="entry name" value="MFS"/>
    <property type="match status" value="1"/>
</dbReference>
<feature type="transmembrane region" description="Helical" evidence="6">
    <location>
        <begin position="251"/>
        <end position="274"/>
    </location>
</feature>
<feature type="transmembrane region" description="Helical" evidence="6">
    <location>
        <begin position="371"/>
        <end position="394"/>
    </location>
</feature>
<dbReference type="KEGG" id="mlz:F6J85_16275"/>
<feature type="transmembrane region" description="Helical" evidence="6">
    <location>
        <begin position="306"/>
        <end position="327"/>
    </location>
</feature>
<keyword evidence="9" id="KW-1185">Reference proteome</keyword>
<feature type="transmembrane region" description="Helical" evidence="6">
    <location>
        <begin position="142"/>
        <end position="164"/>
    </location>
</feature>
<dbReference type="InterPro" id="IPR050189">
    <property type="entry name" value="MFS_Efflux_Transporters"/>
</dbReference>
<dbReference type="AlphaFoldDB" id="A0A5J6L7G5"/>
<keyword evidence="5 6" id="KW-0472">Membrane</keyword>
<dbReference type="PANTHER" id="PTHR43124">
    <property type="entry name" value="PURINE EFFLUX PUMP PBUE"/>
    <property type="match status" value="1"/>
</dbReference>
<sequence length="404" mass="40764">MAESRPVPVAVRRFPAATLLLLSLGVFLTVTAEALPAGMLPETAADLRVSPEQVGLLISVWAVTVIVTSIPLARVFAYVDRRLVVGGSLAVFALANVATAWAPDYGIALATRVAAAVAHGVFWAVVMVYATALLSPSHLGRGLAIVTAGGTAATVAGLPAGTVLAQLVGWRVAFAALGLAALVMAVLVVARMPRLRPPRPDGDVHAGGFWRDRSLPAIAAFGVAAVLIALGQFATFTYVRPLLSFAGFDEGWAAALLFVYGTAGLVGVVAAGWLADRFPRAALAATLVVFAVALATLAAAMSTAAAVVVALVLWGAAIGAIFPLLQATLMRAATDRTRTLASAGIVVLFNVGIAIGPWLGGVVGGASAPQVTAAVSAIVLAAAAVAGGAGVLLAGRRAPVRDRA</sequence>
<dbReference type="SUPFAM" id="SSF103473">
    <property type="entry name" value="MFS general substrate transporter"/>
    <property type="match status" value="1"/>
</dbReference>
<name>A0A5J6L7G5_9MICO</name>
<evidence type="ECO:0000313" key="8">
    <source>
        <dbReference type="EMBL" id="QEW04483.1"/>
    </source>
</evidence>
<dbReference type="InterPro" id="IPR020846">
    <property type="entry name" value="MFS_dom"/>
</dbReference>
<evidence type="ECO:0000313" key="9">
    <source>
        <dbReference type="Proteomes" id="UP000325516"/>
    </source>
</evidence>
<evidence type="ECO:0000256" key="5">
    <source>
        <dbReference type="ARBA" id="ARBA00023136"/>
    </source>
</evidence>
<evidence type="ECO:0000256" key="1">
    <source>
        <dbReference type="ARBA" id="ARBA00004651"/>
    </source>
</evidence>
<dbReference type="GO" id="GO:0022857">
    <property type="term" value="F:transmembrane transporter activity"/>
    <property type="evidence" value="ECO:0007669"/>
    <property type="project" value="InterPro"/>
</dbReference>
<comment type="subcellular location">
    <subcellularLocation>
        <location evidence="1">Cell membrane</location>
        <topology evidence="1">Multi-pass membrane protein</topology>
    </subcellularLocation>
</comment>